<dbReference type="AlphaFoldDB" id="A0A3P7NKQ8"/>
<reference evidence="2 3" key="1">
    <citation type="submission" date="2018-11" db="EMBL/GenBank/DDBJ databases">
        <authorList>
            <consortium name="Pathogen Informatics"/>
        </authorList>
    </citation>
    <scope>NUCLEOTIDE SEQUENCE [LARGE SCALE GENOMIC DNA]</scope>
</reference>
<evidence type="ECO:0000256" key="1">
    <source>
        <dbReference type="SAM" id="MobiDB-lite"/>
    </source>
</evidence>
<feature type="region of interest" description="Disordered" evidence="1">
    <location>
        <begin position="46"/>
        <end position="86"/>
    </location>
</feature>
<name>A0A3P7NKQ8_DIBLA</name>
<evidence type="ECO:0000313" key="3">
    <source>
        <dbReference type="Proteomes" id="UP000281553"/>
    </source>
</evidence>
<dbReference type="Proteomes" id="UP000281553">
    <property type="component" value="Unassembled WGS sequence"/>
</dbReference>
<dbReference type="GO" id="GO:0036503">
    <property type="term" value="P:ERAD pathway"/>
    <property type="evidence" value="ECO:0007669"/>
    <property type="project" value="TreeGrafter"/>
</dbReference>
<feature type="non-terminal residue" evidence="2">
    <location>
        <position position="122"/>
    </location>
</feature>
<keyword evidence="3" id="KW-1185">Reference proteome</keyword>
<dbReference type="PANTHER" id="PTHR16036:SF2">
    <property type="entry name" value="TRNA ENDONUCLEASE ANKZF1"/>
    <property type="match status" value="1"/>
</dbReference>
<gene>
    <name evidence="2" type="ORF">DILT_LOCUS19103</name>
</gene>
<sequence length="122" mass="13339">MVAWCGDVHGMTPYQLAGQLGKTKFSACFRRFRKSYPDRYDYVKARIPCGPDPPPTTSVKSSPSQRSRTKRTQAEEASAANAPTQSAVDRKLADDLKFAGLSMREKCALAAERRIAAAQGAN</sequence>
<dbReference type="InterPro" id="IPR047139">
    <property type="entry name" value="ANKZ1/VMS1"/>
</dbReference>
<dbReference type="OrthoDB" id="429841at2759"/>
<proteinExistence type="predicted"/>
<organism evidence="2 3">
    <name type="scientific">Dibothriocephalus latus</name>
    <name type="common">Fish tapeworm</name>
    <name type="synonym">Diphyllobothrium latum</name>
    <dbReference type="NCBI Taxonomy" id="60516"/>
    <lineage>
        <taxon>Eukaryota</taxon>
        <taxon>Metazoa</taxon>
        <taxon>Spiralia</taxon>
        <taxon>Lophotrochozoa</taxon>
        <taxon>Platyhelminthes</taxon>
        <taxon>Cestoda</taxon>
        <taxon>Eucestoda</taxon>
        <taxon>Diphyllobothriidea</taxon>
        <taxon>Diphyllobothriidae</taxon>
        <taxon>Dibothriocephalus</taxon>
    </lineage>
</organism>
<dbReference type="PANTHER" id="PTHR16036">
    <property type="entry name" value="ANKYRIN REPEAT AND ZINC FINGER DOMAIN-CONTAINING PROTEIN 1"/>
    <property type="match status" value="1"/>
</dbReference>
<accession>A0A3P7NKQ8</accession>
<dbReference type="EMBL" id="UYRU01108007">
    <property type="protein sequence ID" value="VDN43474.1"/>
    <property type="molecule type" value="Genomic_DNA"/>
</dbReference>
<protein>
    <submittedName>
        <fullName evidence="2">Uncharacterized protein</fullName>
    </submittedName>
</protein>
<evidence type="ECO:0000313" key="2">
    <source>
        <dbReference type="EMBL" id="VDN43474.1"/>
    </source>
</evidence>